<dbReference type="GO" id="GO:0006313">
    <property type="term" value="P:DNA transposition"/>
    <property type="evidence" value="ECO:0007669"/>
    <property type="project" value="InterPro"/>
</dbReference>
<accession>A0A1P8MWP0</accession>
<dbReference type="InterPro" id="IPR047650">
    <property type="entry name" value="Transpos_IS110"/>
</dbReference>
<dbReference type="GO" id="GO:0004803">
    <property type="term" value="F:transposase activity"/>
    <property type="evidence" value="ECO:0007669"/>
    <property type="project" value="InterPro"/>
</dbReference>
<dbReference type="Pfam" id="PF02371">
    <property type="entry name" value="Transposase_20"/>
    <property type="match status" value="1"/>
</dbReference>
<gene>
    <name evidence="3" type="ORF">BWR18_12110</name>
</gene>
<proteinExistence type="predicted"/>
<dbReference type="AlphaFoldDB" id="A0A1P8MWP0"/>
<dbReference type="Proteomes" id="UP000186336">
    <property type="component" value="Chromosome"/>
</dbReference>
<dbReference type="STRING" id="299262.BWR18_12110"/>
<dbReference type="PANTHER" id="PTHR33055:SF3">
    <property type="entry name" value="PUTATIVE TRANSPOSASE FOR IS117-RELATED"/>
    <property type="match status" value="1"/>
</dbReference>
<dbReference type="OrthoDB" id="8261795at2"/>
<evidence type="ECO:0000313" key="3">
    <source>
        <dbReference type="EMBL" id="APX12339.1"/>
    </source>
</evidence>
<dbReference type="RefSeq" id="WP_076628563.1">
    <property type="nucleotide sequence ID" value="NZ_CP019312.1"/>
</dbReference>
<dbReference type="InterPro" id="IPR002525">
    <property type="entry name" value="Transp_IS110-like_N"/>
</dbReference>
<dbReference type="InterPro" id="IPR003346">
    <property type="entry name" value="Transposase_20"/>
</dbReference>
<dbReference type="Pfam" id="PF01548">
    <property type="entry name" value="DEDD_Tnp_IS110"/>
    <property type="match status" value="1"/>
</dbReference>
<dbReference type="PANTHER" id="PTHR33055">
    <property type="entry name" value="TRANSPOSASE FOR INSERTION SEQUENCE ELEMENT IS1111A"/>
    <property type="match status" value="1"/>
</dbReference>
<feature type="domain" description="Transposase IS110-like N-terminal" evidence="1">
    <location>
        <begin position="8"/>
        <end position="145"/>
    </location>
</feature>
<organism evidence="3 4">
    <name type="scientific">Tateyamaria omphalii</name>
    <dbReference type="NCBI Taxonomy" id="299262"/>
    <lineage>
        <taxon>Bacteria</taxon>
        <taxon>Pseudomonadati</taxon>
        <taxon>Pseudomonadota</taxon>
        <taxon>Alphaproteobacteria</taxon>
        <taxon>Rhodobacterales</taxon>
        <taxon>Roseobacteraceae</taxon>
        <taxon>Tateyamaria</taxon>
    </lineage>
</organism>
<evidence type="ECO:0000313" key="4">
    <source>
        <dbReference type="Proteomes" id="UP000186336"/>
    </source>
</evidence>
<protein>
    <submittedName>
        <fullName evidence="3">IS110 family transposase</fullName>
    </submittedName>
</protein>
<evidence type="ECO:0000259" key="2">
    <source>
        <dbReference type="Pfam" id="PF02371"/>
    </source>
</evidence>
<dbReference type="KEGG" id="tom:BWR18_12110"/>
<dbReference type="GO" id="GO:0003677">
    <property type="term" value="F:DNA binding"/>
    <property type="evidence" value="ECO:0007669"/>
    <property type="project" value="InterPro"/>
</dbReference>
<dbReference type="EMBL" id="CP019312">
    <property type="protein sequence ID" value="APX12339.1"/>
    <property type="molecule type" value="Genomic_DNA"/>
</dbReference>
<keyword evidence="4" id="KW-1185">Reference proteome</keyword>
<reference evidence="3 4" key="1">
    <citation type="submission" date="2017-01" db="EMBL/GenBank/DDBJ databases">
        <title>Complete genome of Tateyamaria omphalii DOK1-4 isolated from seawater in Dokdo.</title>
        <authorList>
            <person name="Kim J.H."/>
            <person name="Chi W.-J."/>
        </authorList>
    </citation>
    <scope>NUCLEOTIDE SEQUENCE [LARGE SCALE GENOMIC DNA]</scope>
    <source>
        <strain evidence="3 4">DOK1-4</strain>
    </source>
</reference>
<dbReference type="NCBIfam" id="NF033542">
    <property type="entry name" value="transpos_IS110"/>
    <property type="match status" value="1"/>
</dbReference>
<evidence type="ECO:0000259" key="1">
    <source>
        <dbReference type="Pfam" id="PF01548"/>
    </source>
</evidence>
<name>A0A1P8MWP0_9RHOB</name>
<feature type="domain" description="Transposase IS116/IS110/IS902 C-terminal" evidence="2">
    <location>
        <begin position="212"/>
        <end position="286"/>
    </location>
</feature>
<sequence>MQVRTIRLDLAKSVFQVHGVSLTGDKVFTKKIKRAKLLEFFEGLPPCVVGMEACGSAHHWGRELRSLGHDVRLMPATYVKPYVKRGKTDAVDAETICEAVGRPTMRFVEIETEDQQALWTAHHTRELIVRQSNQVSNMIRGMLREFGYVLPTGAEAVVRFSKSHLEGDQPKIPKLANGVLGTPCYQLLGLSARIEGFSKLSESYDRRDANARQLMQVPGIGLITASAIVATVGDAKQFKTGRDLAAWLALTPLNKSSGGKERLGRITKKGDHYLRKLLIVGMTSRALMAKLHPEKVDIWTARMLTGKPVRLATVAIANKTARVIWAMLTRQANYWQPVT</sequence>